<evidence type="ECO:0000256" key="1">
    <source>
        <dbReference type="ARBA" id="ARBA00004141"/>
    </source>
</evidence>
<keyword evidence="2 6" id="KW-0812">Transmembrane</keyword>
<dbReference type="Gene3D" id="1.20.1250.20">
    <property type="entry name" value="MFS general substrate transporter like domains"/>
    <property type="match status" value="1"/>
</dbReference>
<dbReference type="InterPro" id="IPR005828">
    <property type="entry name" value="MFS_sugar_transport-like"/>
</dbReference>
<accession>A0AAV3ZGF3</accession>
<dbReference type="Pfam" id="PF00083">
    <property type="entry name" value="Sugar_tr"/>
    <property type="match status" value="1"/>
</dbReference>
<comment type="caution">
    <text evidence="8">The sequence shown here is derived from an EMBL/GenBank/DDBJ whole genome shotgun (WGS) entry which is preliminary data.</text>
</comment>
<gene>
    <name evidence="8" type="ORF">PoB_002022100</name>
</gene>
<keyword evidence="3 6" id="KW-1133">Transmembrane helix</keyword>
<dbReference type="InterPro" id="IPR020846">
    <property type="entry name" value="MFS_dom"/>
</dbReference>
<feature type="non-terminal residue" evidence="8">
    <location>
        <position position="394"/>
    </location>
</feature>
<dbReference type="SUPFAM" id="SSF103473">
    <property type="entry name" value="MFS general substrate transporter"/>
    <property type="match status" value="1"/>
</dbReference>
<feature type="transmembrane region" description="Helical" evidence="6">
    <location>
        <begin position="287"/>
        <end position="310"/>
    </location>
</feature>
<evidence type="ECO:0000256" key="2">
    <source>
        <dbReference type="ARBA" id="ARBA00022692"/>
    </source>
</evidence>
<dbReference type="AlphaFoldDB" id="A0AAV3ZGF3"/>
<feature type="domain" description="Major facilitator superfamily (MFS) profile" evidence="7">
    <location>
        <begin position="193"/>
        <end position="394"/>
    </location>
</feature>
<organism evidence="8 9">
    <name type="scientific">Plakobranchus ocellatus</name>
    <dbReference type="NCBI Taxonomy" id="259542"/>
    <lineage>
        <taxon>Eukaryota</taxon>
        <taxon>Metazoa</taxon>
        <taxon>Spiralia</taxon>
        <taxon>Lophotrochozoa</taxon>
        <taxon>Mollusca</taxon>
        <taxon>Gastropoda</taxon>
        <taxon>Heterobranchia</taxon>
        <taxon>Euthyneura</taxon>
        <taxon>Panpulmonata</taxon>
        <taxon>Sacoglossa</taxon>
        <taxon>Placobranchoidea</taxon>
        <taxon>Plakobranchidae</taxon>
        <taxon>Plakobranchus</taxon>
    </lineage>
</organism>
<feature type="transmembrane region" description="Helical" evidence="6">
    <location>
        <begin position="230"/>
        <end position="251"/>
    </location>
</feature>
<evidence type="ECO:0000256" key="4">
    <source>
        <dbReference type="ARBA" id="ARBA00023136"/>
    </source>
</evidence>
<keyword evidence="4 6" id="KW-0472">Membrane</keyword>
<evidence type="ECO:0000256" key="6">
    <source>
        <dbReference type="SAM" id="Phobius"/>
    </source>
</evidence>
<dbReference type="Proteomes" id="UP000735302">
    <property type="component" value="Unassembled WGS sequence"/>
</dbReference>
<feature type="region of interest" description="Disordered" evidence="5">
    <location>
        <begin position="1"/>
        <end position="29"/>
    </location>
</feature>
<sequence length="394" mass="42993">MACPQGDLRLSGPQSGQGTGGRTRSRDIGGCALPDLPNDTYVSQGPWHDALVNASIPWDDDDKMYDQCKLRRVSGGLDNDTVSCDKWVYSKDPFESTFVTDINLVCDDKALDTYASMILMAGMLVGSLTMGILSDAYLCESPRWLLQKGRTKEAAAIFQKIGEKNKLMMSPKTKSLENIEIDGKGETVWHMFMYFSLLIRCLIIFFNWSVASIVYYGLSLNVGDYSGDIYLNFFLSSAVEMASYVFCLVVLDITGRKYLLCFSMLIGGNACLATIFPVLYGTEAQDWITMVLSLIGKFGASASFAVIYIYSAELFPTMMRNSGLGLCSFMARVGGILAPYIGDISDVVKGNLGTALPLVMFGGLSVAAGLLVLFLPETSNKVLPDTVEDAKNFG</sequence>
<evidence type="ECO:0000256" key="5">
    <source>
        <dbReference type="SAM" id="MobiDB-lite"/>
    </source>
</evidence>
<evidence type="ECO:0000259" key="7">
    <source>
        <dbReference type="PROSITE" id="PS50850"/>
    </source>
</evidence>
<comment type="subcellular location">
    <subcellularLocation>
        <location evidence="1">Membrane</location>
        <topology evidence="1">Multi-pass membrane protein</topology>
    </subcellularLocation>
</comment>
<name>A0AAV3ZGF3_9GAST</name>
<keyword evidence="9" id="KW-1185">Reference proteome</keyword>
<dbReference type="EMBL" id="BLXT01002363">
    <property type="protein sequence ID" value="GFN93715.1"/>
    <property type="molecule type" value="Genomic_DNA"/>
</dbReference>
<evidence type="ECO:0000256" key="3">
    <source>
        <dbReference type="ARBA" id="ARBA00022989"/>
    </source>
</evidence>
<dbReference type="InterPro" id="IPR036259">
    <property type="entry name" value="MFS_trans_sf"/>
</dbReference>
<dbReference type="GO" id="GO:0022857">
    <property type="term" value="F:transmembrane transporter activity"/>
    <property type="evidence" value="ECO:0007669"/>
    <property type="project" value="InterPro"/>
</dbReference>
<dbReference type="GO" id="GO:0016020">
    <property type="term" value="C:membrane"/>
    <property type="evidence" value="ECO:0007669"/>
    <property type="project" value="UniProtKB-SubCell"/>
</dbReference>
<proteinExistence type="predicted"/>
<dbReference type="PANTHER" id="PTHR24064">
    <property type="entry name" value="SOLUTE CARRIER FAMILY 22 MEMBER"/>
    <property type="match status" value="1"/>
</dbReference>
<dbReference type="PROSITE" id="PS50850">
    <property type="entry name" value="MFS"/>
    <property type="match status" value="1"/>
</dbReference>
<reference evidence="8 9" key="1">
    <citation type="journal article" date="2021" name="Elife">
        <title>Chloroplast acquisition without the gene transfer in kleptoplastic sea slugs, Plakobranchus ocellatus.</title>
        <authorList>
            <person name="Maeda T."/>
            <person name="Takahashi S."/>
            <person name="Yoshida T."/>
            <person name="Shimamura S."/>
            <person name="Takaki Y."/>
            <person name="Nagai Y."/>
            <person name="Toyoda A."/>
            <person name="Suzuki Y."/>
            <person name="Arimoto A."/>
            <person name="Ishii H."/>
            <person name="Satoh N."/>
            <person name="Nishiyama T."/>
            <person name="Hasebe M."/>
            <person name="Maruyama T."/>
            <person name="Minagawa J."/>
            <person name="Obokata J."/>
            <person name="Shigenobu S."/>
        </authorList>
    </citation>
    <scope>NUCLEOTIDE SEQUENCE [LARGE SCALE GENOMIC DNA]</scope>
</reference>
<feature type="transmembrane region" description="Helical" evidence="6">
    <location>
        <begin position="197"/>
        <end position="218"/>
    </location>
</feature>
<feature type="transmembrane region" description="Helical" evidence="6">
    <location>
        <begin position="258"/>
        <end position="281"/>
    </location>
</feature>
<evidence type="ECO:0000313" key="9">
    <source>
        <dbReference type="Proteomes" id="UP000735302"/>
    </source>
</evidence>
<protein>
    <submittedName>
        <fullName evidence="8">Organic cation transporter protein</fullName>
    </submittedName>
</protein>
<feature type="transmembrane region" description="Helical" evidence="6">
    <location>
        <begin position="322"/>
        <end position="342"/>
    </location>
</feature>
<evidence type="ECO:0000313" key="8">
    <source>
        <dbReference type="EMBL" id="GFN93715.1"/>
    </source>
</evidence>
<feature type="transmembrane region" description="Helical" evidence="6">
    <location>
        <begin position="354"/>
        <end position="375"/>
    </location>
</feature>